<dbReference type="EMBL" id="JAUFQS010000019">
    <property type="protein sequence ID" value="MDN3689143.1"/>
    <property type="molecule type" value="Genomic_DNA"/>
</dbReference>
<keyword evidence="2" id="KW-1185">Reference proteome</keyword>
<reference evidence="2" key="1">
    <citation type="journal article" date="2019" name="Int. J. Syst. Evol. Microbiol.">
        <title>The Global Catalogue of Microorganisms (GCM) 10K type strain sequencing project: providing services to taxonomists for standard genome sequencing and annotation.</title>
        <authorList>
            <consortium name="The Broad Institute Genomics Platform"/>
            <consortium name="The Broad Institute Genome Sequencing Center for Infectious Disease"/>
            <person name="Wu L."/>
            <person name="Ma J."/>
        </authorList>
    </citation>
    <scope>NUCLEOTIDE SEQUENCE [LARGE SCALE GENOMIC DNA]</scope>
    <source>
        <strain evidence="2">CECT 7706</strain>
    </source>
</reference>
<evidence type="ECO:0000313" key="2">
    <source>
        <dbReference type="Proteomes" id="UP001236663"/>
    </source>
</evidence>
<name>A0ABT8CC64_9BACT</name>
<organism evidence="1 2">
    <name type="scientific">Cyclobacterium jeungdonense</name>
    <dbReference type="NCBI Taxonomy" id="708087"/>
    <lineage>
        <taxon>Bacteria</taxon>
        <taxon>Pseudomonadati</taxon>
        <taxon>Bacteroidota</taxon>
        <taxon>Cytophagia</taxon>
        <taxon>Cytophagales</taxon>
        <taxon>Cyclobacteriaceae</taxon>
        <taxon>Cyclobacterium</taxon>
    </lineage>
</organism>
<evidence type="ECO:0008006" key="3">
    <source>
        <dbReference type="Google" id="ProtNLM"/>
    </source>
</evidence>
<protein>
    <recommendedName>
        <fullName evidence="3">YD repeat-containing protein</fullName>
    </recommendedName>
</protein>
<proteinExistence type="predicted"/>
<dbReference type="RefSeq" id="WP_163386991.1">
    <property type="nucleotide sequence ID" value="NZ_JAUFQS010000019.1"/>
</dbReference>
<sequence length="1162" mass="131976">MKTILKCNQHCWLCLAIYVHMNLTPAITLGQEMAFRAQVTPPSPEVSALAKFADTRISHYSGIPDINIPLYTIAEQDLEIPVLLSYHAGGIRVEERAGWAGLGWALNAGGSISRTMKGLPDEHNQSSSGYIHHDVVPDQLTTNQLADYYNRTQNATIDFEQDIFHFAFANFSGKFVLDKNGEVAFLNASNLKIQFDQVNRNIVRWKVWDGSGNQYIFEDLERTITEAISEGKSALFRSIFHSAWHLSKIITYSGREITFLYENYTESYYSRSTQSASYFFSGTSGRGVCGTNRITNGFSEVTIRGKQLQAIQFGLGKILIESKNDRQDATSKRLSGIKVFNNRDRLIKSFTFDHDYYQSTLSNGQIQLPDFIARATPKKRLRLKKVTENTTKQELEYILEYNGNTLPDLFSNAQDHWGFYNGEDNQSLIPQYMKFRQANANRLVVPEKAAMGCLRKISYPTGGTITYEMESNTAVVRSDDYYNYFSPVVLEKDQPLYSASVNSKRPKAYFQVEPQESTEDTHKLIQYTVHLSNLADCDARGKDCRGSLDVYLYSPVEKSFVSLLSNTIKKGRITGEIWLKAGTQYQLHVEGPAYLISGVIATVSGRKNPPKQEDSGQIEVPTGGLRVQSIAKDFGNQTETIHYRYEQAEESISSGSLATFPKYDFIHFNTVTQKVPGRNDIAVDHCLKFELRSYSQLPLSSGADYFGYTNIKEIRKNTEGEILRTDYQYLSPEHFPDQSRYVAPFGIVRSAEGKRGVPAGVIYFVQTKEGFQKSRELIYTYRASERTSHENFVFSCMGYGPGGCQDVRYLKYFNTTVWNPRIEIKEIRFDTQTGAAFEKTSTTSYDENYLLPIKQTHSLSQNTSLEEYYYYPFNLPAALNASGDRSILAGLMDVNRITPSLAQVKKMAGQQVEQQQVQMKRYHGKILPSRLLKKHADHQTFQDLRILSYDSFGNILEQKPRTGPRESFLWFEEGRWMAAAVQNAGASEIAYTSFETADNGGWTFNGEPYTSESAKTGVNLYHLGSGAISKTEIPATPDHVFLLSFWAKKASSRTSGNWSFMGETVLLINDWQLILREVTSDKLTLSGEGVLIDELRLHPKDAFMETYTHEPLIGISSRTNQRHHTRYYEYDAMGRLETIRNMDRDILEHYAYTYQTQNQAMP</sequence>
<gene>
    <name evidence="1" type="ORF">QWZ15_14990</name>
</gene>
<accession>A0ABT8CC64</accession>
<comment type="caution">
    <text evidence="1">The sequence shown here is derived from an EMBL/GenBank/DDBJ whole genome shotgun (WGS) entry which is preliminary data.</text>
</comment>
<dbReference type="Proteomes" id="UP001236663">
    <property type="component" value="Unassembled WGS sequence"/>
</dbReference>
<evidence type="ECO:0000313" key="1">
    <source>
        <dbReference type="EMBL" id="MDN3689143.1"/>
    </source>
</evidence>